<keyword evidence="1" id="KW-0732">Signal</keyword>
<reference evidence="2" key="1">
    <citation type="submission" date="2020-10" db="EMBL/GenBank/DDBJ databases">
        <authorList>
            <person name="Muller C M."/>
        </authorList>
    </citation>
    <scope>NUCLEOTIDE SEQUENCE</scope>
    <source>
        <strain evidence="2">THUN-12</strain>
    </source>
</reference>
<dbReference type="AlphaFoldDB" id="A0A9W4CXD7"/>
<evidence type="ECO:0000313" key="3">
    <source>
        <dbReference type="Proteomes" id="UP000683417"/>
    </source>
</evidence>
<protein>
    <submittedName>
        <fullName evidence="2">BgTH12-07501</fullName>
    </submittedName>
</protein>
<feature type="signal peptide" evidence="1">
    <location>
        <begin position="1"/>
        <end position="28"/>
    </location>
</feature>
<proteinExistence type="predicted"/>
<sequence length="400" mass="45631">MRITKFGRLQVIVYTAVISLELAFQCNASGYICDDHIVMHEEAQEVALYASKLLNPVDPKYKYPALLEDNQLFGIENRNIFVVPFKNHISIRNGGKPGSDRVVIDDEGNFLGVMMIVDNEAGAVPTYKKCTKFLTYNELSLDLNVDNVYQNSGFACGSNFLPADIESEMIRKCRELEKFSPKYGLFFQFLRRKDINFADNKFWFKHVIEKDYNIHGTKQAAVYRVEFSSTCRLIQIKPAVRNASIKPACIEVWTMKPSVGITSINPSMNIKNQNQESSETYLCNNVTFRMVNLRNYLSRIHSLQGTAPATNTEGVLIRQNGNLILWPILSPEKRNQRSGQSTMFAMGFDNENNFSGLYYISAKNLARIGYKVCPHEDYLRSSLVKMISTENDGRTRIFFS</sequence>
<dbReference type="EMBL" id="CAJHIT010000003">
    <property type="protein sequence ID" value="CAD6500323.1"/>
    <property type="molecule type" value="Genomic_DNA"/>
</dbReference>
<gene>
    <name evidence="2" type="ORF">BGTH12_LOCUS1681</name>
</gene>
<name>A0A9W4CXD7_BLUGR</name>
<dbReference type="Proteomes" id="UP000683417">
    <property type="component" value="Unassembled WGS sequence"/>
</dbReference>
<feature type="chain" id="PRO_5040726194" evidence="1">
    <location>
        <begin position="29"/>
        <end position="400"/>
    </location>
</feature>
<comment type="caution">
    <text evidence="2">The sequence shown here is derived from an EMBL/GenBank/DDBJ whole genome shotgun (WGS) entry which is preliminary data.</text>
</comment>
<organism evidence="2 3">
    <name type="scientific">Blumeria graminis f. sp. triticale</name>
    <dbReference type="NCBI Taxonomy" id="1689686"/>
    <lineage>
        <taxon>Eukaryota</taxon>
        <taxon>Fungi</taxon>
        <taxon>Dikarya</taxon>
        <taxon>Ascomycota</taxon>
        <taxon>Pezizomycotina</taxon>
        <taxon>Leotiomycetes</taxon>
        <taxon>Erysiphales</taxon>
        <taxon>Erysiphaceae</taxon>
        <taxon>Blumeria</taxon>
    </lineage>
</organism>
<evidence type="ECO:0000256" key="1">
    <source>
        <dbReference type="SAM" id="SignalP"/>
    </source>
</evidence>
<accession>A0A9W4CXD7</accession>
<evidence type="ECO:0000313" key="2">
    <source>
        <dbReference type="EMBL" id="CAD6500323.1"/>
    </source>
</evidence>